<accession>A0ABD6E522</accession>
<feature type="region of interest" description="Disordered" evidence="3">
    <location>
        <begin position="324"/>
        <end position="355"/>
    </location>
</feature>
<feature type="compositionally biased region" description="Polar residues" evidence="3">
    <location>
        <begin position="325"/>
        <end position="339"/>
    </location>
</feature>
<dbReference type="InterPro" id="IPR045166">
    <property type="entry name" value="Spp2-like"/>
</dbReference>
<dbReference type="Pfam" id="PF12656">
    <property type="entry name" value="G-patch_2"/>
    <property type="match status" value="1"/>
</dbReference>
<comment type="caution">
    <text evidence="5">The sequence shown here is derived from an EMBL/GenBank/DDBJ whole genome shotgun (WGS) entry which is preliminary data.</text>
</comment>
<keyword evidence="6" id="KW-1185">Reference proteome</keyword>
<evidence type="ECO:0000256" key="1">
    <source>
        <dbReference type="ARBA" id="ARBA00004123"/>
    </source>
</evidence>
<dbReference type="PROSITE" id="PS50174">
    <property type="entry name" value="G_PATCH"/>
    <property type="match status" value="1"/>
</dbReference>
<evidence type="ECO:0000313" key="5">
    <source>
        <dbReference type="EMBL" id="MFH4975048.1"/>
    </source>
</evidence>
<keyword evidence="2" id="KW-0539">Nucleus</keyword>
<comment type="subcellular location">
    <subcellularLocation>
        <location evidence="1">Nucleus</location>
    </subcellularLocation>
</comment>
<dbReference type="PANTHER" id="PTHR15818">
    <property type="entry name" value="G PATCH AND KOW-CONTAINING"/>
    <property type="match status" value="1"/>
</dbReference>
<dbReference type="EMBL" id="JBGFUD010000687">
    <property type="protein sequence ID" value="MFH4975048.1"/>
    <property type="molecule type" value="Genomic_DNA"/>
</dbReference>
<dbReference type="GO" id="GO:0005634">
    <property type="term" value="C:nucleus"/>
    <property type="evidence" value="ECO:0007669"/>
    <property type="project" value="UniProtKB-SubCell"/>
</dbReference>
<dbReference type="CDD" id="cd13152">
    <property type="entry name" value="KOW_GPKOW_A"/>
    <property type="match status" value="1"/>
</dbReference>
<dbReference type="InterPro" id="IPR000467">
    <property type="entry name" value="G_patch_dom"/>
</dbReference>
<feature type="domain" description="G-patch" evidence="4">
    <location>
        <begin position="170"/>
        <end position="216"/>
    </location>
</feature>
<reference evidence="5 6" key="1">
    <citation type="submission" date="2024-08" db="EMBL/GenBank/DDBJ databases">
        <title>Gnathostoma spinigerum genome.</title>
        <authorList>
            <person name="Gonzalez-Bertolin B."/>
            <person name="Monzon S."/>
            <person name="Zaballos A."/>
            <person name="Jimenez P."/>
            <person name="Dekumyoy P."/>
            <person name="Varona S."/>
            <person name="Cuesta I."/>
            <person name="Sumanam S."/>
            <person name="Adisakwattana P."/>
            <person name="Gasser R.B."/>
            <person name="Hernandez-Gonzalez A."/>
            <person name="Young N.D."/>
            <person name="Perteguer M.J."/>
        </authorList>
    </citation>
    <scope>NUCLEOTIDE SEQUENCE [LARGE SCALE GENOMIC DNA]</scope>
    <source>
        <strain evidence="5">AL3</strain>
        <tissue evidence="5">Liver</tissue>
    </source>
</reference>
<dbReference type="PANTHER" id="PTHR15818:SF2">
    <property type="entry name" value="G-PATCH DOMAIN AND KOW MOTIFS-CONTAINING PROTEIN"/>
    <property type="match status" value="1"/>
</dbReference>
<dbReference type="InterPro" id="IPR041993">
    <property type="entry name" value="GPKOW_KOW1"/>
</dbReference>
<organism evidence="5 6">
    <name type="scientific">Gnathostoma spinigerum</name>
    <dbReference type="NCBI Taxonomy" id="75299"/>
    <lineage>
        <taxon>Eukaryota</taxon>
        <taxon>Metazoa</taxon>
        <taxon>Ecdysozoa</taxon>
        <taxon>Nematoda</taxon>
        <taxon>Chromadorea</taxon>
        <taxon>Rhabditida</taxon>
        <taxon>Spirurina</taxon>
        <taxon>Gnathostomatomorpha</taxon>
        <taxon>Gnathostomatoidea</taxon>
        <taxon>Gnathostomatidae</taxon>
        <taxon>Gnathostoma</taxon>
    </lineage>
</organism>
<dbReference type="Pfam" id="PF25088">
    <property type="entry name" value="GPKOW_C"/>
    <property type="match status" value="1"/>
</dbReference>
<sequence length="491" mass="54925">MFLKMSSSEGLISGFGQFRNDIDNGSDEKLLIGGTKISFDIKSKACSIKQSEPQILLSSDEDVSAHDEKSSSNKFDVTKFEGGVAHQETEREDEDNNLDSLVIPMVKEKDWRFAKLEKIGVPVKEDSSTKPVHGIFMSQVLPADPVFVTKCVLEKAEEPVPDANYDCVPVEAFGLAVLRGCGWKEGEGIGRSNKRVVPLRLPPRRPKGLGLGAELSVTQIKQIKPGNNKNDDETCLKKMSFVKILSGSNRDAYGQIESFDEDNSSVIVKLALGGKNVRVNEYSVIVVSKKEFERNGKCINQKAYEQEAAKIEARKRKEAKYDSYSAGSSASTQEASSGHISHHSKRPRESGTNMRECNDWMQAKKSGGIKRTMWVRPDLRVRFINKDYKNGDLYNEKVCVVDIVGRSKCIVRDESGRIYYDICEDWLETLVPKNKGSKVMLLGDRWSGQLAVVMERDKQRKRLLARILLTDELASVTFDDACEFIGLTDED</sequence>
<gene>
    <name evidence="5" type="ORF">AB6A40_001757</name>
</gene>
<dbReference type="Proteomes" id="UP001608902">
    <property type="component" value="Unassembled WGS sequence"/>
</dbReference>
<protein>
    <recommendedName>
        <fullName evidence="4">G-patch domain-containing protein</fullName>
    </recommendedName>
</protein>
<evidence type="ECO:0000256" key="3">
    <source>
        <dbReference type="SAM" id="MobiDB-lite"/>
    </source>
</evidence>
<name>A0ABD6E522_9BILA</name>
<proteinExistence type="predicted"/>
<dbReference type="SMART" id="SM00443">
    <property type="entry name" value="G_patch"/>
    <property type="match status" value="1"/>
</dbReference>
<dbReference type="AlphaFoldDB" id="A0ABD6E522"/>
<dbReference type="InterPro" id="IPR026822">
    <property type="entry name" value="Spp2/MOS2_G-patch"/>
</dbReference>
<evidence type="ECO:0000259" key="4">
    <source>
        <dbReference type="PROSITE" id="PS50174"/>
    </source>
</evidence>
<evidence type="ECO:0000313" key="6">
    <source>
        <dbReference type="Proteomes" id="UP001608902"/>
    </source>
</evidence>
<evidence type="ECO:0000256" key="2">
    <source>
        <dbReference type="ARBA" id="ARBA00023242"/>
    </source>
</evidence>